<sequence length="82" mass="8636">MFGKLGEMLGGGDMDKIKEQVMGMMGSEGDAENNKDKIQAALTGLVPMLTAAGKGDKAKELAEKLPDPVKNFGPIKSILESL</sequence>
<protein>
    <submittedName>
        <fullName evidence="1">Uncharacterized protein</fullName>
    </submittedName>
</protein>
<evidence type="ECO:0000313" key="1">
    <source>
        <dbReference type="EMBL" id="CEM09316.1"/>
    </source>
</evidence>
<dbReference type="VEuPathDB" id="CryptoDB:Cvel_15861"/>
<dbReference type="EMBL" id="CDMZ01000215">
    <property type="protein sequence ID" value="CEM09316.1"/>
    <property type="molecule type" value="Genomic_DNA"/>
</dbReference>
<dbReference type="AlphaFoldDB" id="A0A0G4F9A4"/>
<organism evidence="1">
    <name type="scientific">Chromera velia CCMP2878</name>
    <dbReference type="NCBI Taxonomy" id="1169474"/>
    <lineage>
        <taxon>Eukaryota</taxon>
        <taxon>Sar</taxon>
        <taxon>Alveolata</taxon>
        <taxon>Colpodellida</taxon>
        <taxon>Chromeraceae</taxon>
        <taxon>Chromera</taxon>
    </lineage>
</organism>
<accession>A0A0G4F9A4</accession>
<name>A0A0G4F9A4_9ALVE</name>
<gene>
    <name evidence="1" type="ORF">Cvel_15861</name>
</gene>
<proteinExistence type="predicted"/>
<reference evidence="1" key="1">
    <citation type="submission" date="2014-11" db="EMBL/GenBank/DDBJ databases">
        <authorList>
            <person name="Otto D Thomas"/>
            <person name="Naeem Raeece"/>
        </authorList>
    </citation>
    <scope>NUCLEOTIDE SEQUENCE</scope>
</reference>